<evidence type="ECO:0008006" key="3">
    <source>
        <dbReference type="Google" id="ProtNLM"/>
    </source>
</evidence>
<organism evidence="1 2">
    <name type="scientific">Sphingobacterium gobiense</name>
    <dbReference type="NCBI Taxonomy" id="1382456"/>
    <lineage>
        <taxon>Bacteria</taxon>
        <taxon>Pseudomonadati</taxon>
        <taxon>Bacteroidota</taxon>
        <taxon>Sphingobacteriia</taxon>
        <taxon>Sphingobacteriales</taxon>
        <taxon>Sphingobacteriaceae</taxon>
        <taxon>Sphingobacterium</taxon>
    </lineage>
</organism>
<dbReference type="EMBL" id="PVBS01000001">
    <property type="protein sequence ID" value="PRD57060.1"/>
    <property type="molecule type" value="Genomic_DNA"/>
</dbReference>
<keyword evidence="2" id="KW-1185">Reference proteome</keyword>
<sequence>MVIYHNFEVQTIIKCQKKEFIITDICEEQLIHLAKFVVEQNMVRRVQDSQASTYDLEVDMIYDEEKSFFSQSLYTVAYNMDNEIVGSTRTMEHRGHATLPIEKSKPTFRLCVFSQSYVNS</sequence>
<comment type="caution">
    <text evidence="1">The sequence shown here is derived from an EMBL/GenBank/DDBJ whole genome shotgun (WGS) entry which is preliminary data.</text>
</comment>
<evidence type="ECO:0000313" key="2">
    <source>
        <dbReference type="Proteomes" id="UP000238642"/>
    </source>
</evidence>
<protein>
    <recommendedName>
        <fullName evidence="3">GNAT family N-acetyltransferase</fullName>
    </recommendedName>
</protein>
<dbReference type="AlphaFoldDB" id="A0A2S9JUZ7"/>
<reference evidence="1 2" key="1">
    <citation type="submission" date="2018-02" db="EMBL/GenBank/DDBJ databases">
        <title>The draft genome of Sphingobacterium gobiense H7.</title>
        <authorList>
            <person name="Li L."/>
            <person name="Liu L."/>
            <person name="Zhang X."/>
            <person name="Wang T."/>
            <person name="Liang L."/>
        </authorList>
    </citation>
    <scope>NUCLEOTIDE SEQUENCE [LARGE SCALE GENOMIC DNA]</scope>
    <source>
        <strain evidence="1 2">ACCC 05757</strain>
    </source>
</reference>
<accession>A0A2S9JUZ7</accession>
<name>A0A2S9JUZ7_9SPHI</name>
<proteinExistence type="predicted"/>
<gene>
    <name evidence="1" type="ORF">C5749_07595</name>
</gene>
<dbReference type="Proteomes" id="UP000238642">
    <property type="component" value="Unassembled WGS sequence"/>
</dbReference>
<evidence type="ECO:0000313" key="1">
    <source>
        <dbReference type="EMBL" id="PRD57060.1"/>
    </source>
</evidence>